<sequence length="23" mass="2755">SMKKLLFQSKLKPLSYEMKQGRN</sequence>
<feature type="non-terminal residue" evidence="1">
    <location>
        <position position="1"/>
    </location>
</feature>
<gene>
    <name evidence="1" type="ORF">SMN809_LOCUS48693</name>
</gene>
<reference evidence="1" key="1">
    <citation type="submission" date="2021-02" db="EMBL/GenBank/DDBJ databases">
        <authorList>
            <person name="Nowell W R."/>
        </authorList>
    </citation>
    <scope>NUCLEOTIDE SEQUENCE</scope>
</reference>
<dbReference type="Proteomes" id="UP000676336">
    <property type="component" value="Unassembled WGS sequence"/>
</dbReference>
<dbReference type="AlphaFoldDB" id="A0A8S3BQJ0"/>
<evidence type="ECO:0000313" key="2">
    <source>
        <dbReference type="Proteomes" id="UP000676336"/>
    </source>
</evidence>
<comment type="caution">
    <text evidence="1">The sequence shown here is derived from an EMBL/GenBank/DDBJ whole genome shotgun (WGS) entry which is preliminary data.</text>
</comment>
<evidence type="ECO:0000313" key="1">
    <source>
        <dbReference type="EMBL" id="CAF4835694.1"/>
    </source>
</evidence>
<protein>
    <submittedName>
        <fullName evidence="1">Uncharacterized protein</fullName>
    </submittedName>
</protein>
<organism evidence="1 2">
    <name type="scientific">Rotaria magnacalcarata</name>
    <dbReference type="NCBI Taxonomy" id="392030"/>
    <lineage>
        <taxon>Eukaryota</taxon>
        <taxon>Metazoa</taxon>
        <taxon>Spiralia</taxon>
        <taxon>Gnathifera</taxon>
        <taxon>Rotifera</taxon>
        <taxon>Eurotatoria</taxon>
        <taxon>Bdelloidea</taxon>
        <taxon>Philodinida</taxon>
        <taxon>Philodinidae</taxon>
        <taxon>Rotaria</taxon>
    </lineage>
</organism>
<name>A0A8S3BQJ0_9BILA</name>
<accession>A0A8S3BQJ0</accession>
<proteinExistence type="predicted"/>
<dbReference type="EMBL" id="CAJOBI010157065">
    <property type="protein sequence ID" value="CAF4835694.1"/>
    <property type="molecule type" value="Genomic_DNA"/>
</dbReference>